<dbReference type="SUPFAM" id="SSF53335">
    <property type="entry name" value="S-adenosyl-L-methionine-dependent methyltransferases"/>
    <property type="match status" value="1"/>
</dbReference>
<dbReference type="RefSeq" id="WP_064026496.1">
    <property type="nucleotide sequence ID" value="NZ_CP023669.1"/>
</dbReference>
<proteinExistence type="predicted"/>
<reference evidence="1 2" key="1">
    <citation type="submission" date="2016-03" db="EMBL/GenBank/DDBJ databases">
        <authorList>
            <person name="Heylen K."/>
            <person name="De Vos P."/>
            <person name="Vekeman B."/>
        </authorList>
    </citation>
    <scope>NUCLEOTIDE SEQUENCE [LARGE SCALE GENOMIC DNA]</scope>
    <source>
        <strain evidence="1 2">R-49807</strain>
    </source>
</reference>
<dbReference type="EMBL" id="LUUL01000065">
    <property type="protein sequence ID" value="OAI27187.1"/>
    <property type="molecule type" value="Genomic_DNA"/>
</dbReference>
<dbReference type="PANTHER" id="PTHR13610:SF9">
    <property type="entry name" value="FI06469P"/>
    <property type="match status" value="1"/>
</dbReference>
<keyword evidence="2" id="KW-1185">Reference proteome</keyword>
<protein>
    <submittedName>
        <fullName evidence="1">Uncharacterized protein</fullName>
    </submittedName>
</protein>
<name>A0A291IEB0_9GAMM</name>
<dbReference type="Gene3D" id="3.40.50.150">
    <property type="entry name" value="Vaccinia Virus protein VP39"/>
    <property type="match status" value="1"/>
</dbReference>
<dbReference type="PANTHER" id="PTHR13610">
    <property type="entry name" value="METHYLTRANSFERASE DOMAIN-CONTAINING PROTEIN"/>
    <property type="match status" value="1"/>
</dbReference>
<dbReference type="Proteomes" id="UP000077734">
    <property type="component" value="Unassembled WGS sequence"/>
</dbReference>
<gene>
    <name evidence="1" type="ORF">A1356_09905</name>
</gene>
<sequence>MQLLKAALSQLSALAGVWLALRGWPGVFDPRWAPVLQAAGAALLSRLLRQPLWWLPIHLSFFPAVLFAIGLQLPAWAYLGAGLLMALVFWGTVGGDVPLFLSSPAVAAALQEIAVQERAESFIDLGAGVASVAAPLAAAMPGLQVTALERAPLPYLLARWRCRNLTNAAVAGGSFWDCNLGRFDLVFAFLSPAVMPRLGRKLEREMRPGSLFVSSSFPLPGWPLSAEIRLADRRGTRLYCYRIGDQRCQANAGLPG</sequence>
<organism evidence="1 2">
    <name type="scientific">Methylomonas koyamae</name>
    <dbReference type="NCBI Taxonomy" id="702114"/>
    <lineage>
        <taxon>Bacteria</taxon>
        <taxon>Pseudomonadati</taxon>
        <taxon>Pseudomonadota</taxon>
        <taxon>Gammaproteobacteria</taxon>
        <taxon>Methylococcales</taxon>
        <taxon>Methylococcaceae</taxon>
        <taxon>Methylomonas</taxon>
    </lineage>
</organism>
<dbReference type="AlphaFoldDB" id="A0A291IEB0"/>
<dbReference type="KEGG" id="mko:MKLM6_0234"/>
<evidence type="ECO:0000313" key="1">
    <source>
        <dbReference type="EMBL" id="OAI27187.1"/>
    </source>
</evidence>
<dbReference type="InterPro" id="IPR026170">
    <property type="entry name" value="FAM173A/B"/>
</dbReference>
<comment type="caution">
    <text evidence="1">The sequence shown here is derived from an EMBL/GenBank/DDBJ whole genome shotgun (WGS) entry which is preliminary data.</text>
</comment>
<evidence type="ECO:0000313" key="2">
    <source>
        <dbReference type="Proteomes" id="UP000077734"/>
    </source>
</evidence>
<dbReference type="InterPro" id="IPR029063">
    <property type="entry name" value="SAM-dependent_MTases_sf"/>
</dbReference>
<dbReference type="GO" id="GO:0016279">
    <property type="term" value="F:protein-lysine N-methyltransferase activity"/>
    <property type="evidence" value="ECO:0007669"/>
    <property type="project" value="InterPro"/>
</dbReference>
<accession>A0A291IEB0</accession>